<gene>
    <name evidence="2" type="ORF">CPZ25_005130</name>
</gene>
<dbReference type="KEGG" id="emt:CPZ25_005130"/>
<dbReference type="SUPFAM" id="SSF52540">
    <property type="entry name" value="P-loop containing nucleoside triphosphate hydrolases"/>
    <property type="match status" value="1"/>
</dbReference>
<protein>
    <submittedName>
        <fullName evidence="2">DUF697 domain-containing protein</fullName>
    </submittedName>
</protein>
<dbReference type="InterPro" id="IPR027417">
    <property type="entry name" value="P-loop_NTPase"/>
</dbReference>
<name>A0A4P9C5S7_EUBML</name>
<evidence type="ECO:0000313" key="2">
    <source>
        <dbReference type="EMBL" id="QCT70737.1"/>
    </source>
</evidence>
<dbReference type="RefSeq" id="WP_096919644.1">
    <property type="nucleotide sequence ID" value="NZ_CP029487.1"/>
</dbReference>
<dbReference type="CDD" id="cd00882">
    <property type="entry name" value="Ras_like_GTPase"/>
    <property type="match status" value="1"/>
</dbReference>
<evidence type="ECO:0000313" key="3">
    <source>
        <dbReference type="Proteomes" id="UP000218387"/>
    </source>
</evidence>
<dbReference type="Pfam" id="PF01926">
    <property type="entry name" value="MMR_HSR1"/>
    <property type="match status" value="1"/>
</dbReference>
<dbReference type="AlphaFoldDB" id="A0A4P9C5S7"/>
<dbReference type="Proteomes" id="UP000218387">
    <property type="component" value="Chromosome"/>
</dbReference>
<dbReference type="Gene3D" id="3.40.50.300">
    <property type="entry name" value="P-loop containing nucleotide triphosphate hydrolases"/>
    <property type="match status" value="1"/>
</dbReference>
<keyword evidence="3" id="KW-1185">Reference proteome</keyword>
<dbReference type="InterPro" id="IPR006073">
    <property type="entry name" value="GTP-bd"/>
</dbReference>
<evidence type="ECO:0000259" key="1">
    <source>
        <dbReference type="Pfam" id="PF01926"/>
    </source>
</evidence>
<dbReference type="EMBL" id="CP029487">
    <property type="protein sequence ID" value="QCT70737.1"/>
    <property type="molecule type" value="Genomic_DNA"/>
</dbReference>
<reference evidence="2 3" key="1">
    <citation type="submission" date="2018-05" db="EMBL/GenBank/DDBJ databases">
        <title>Genome comparison of Eubacterium sp.</title>
        <authorList>
            <person name="Feng Y."/>
            <person name="Sanchez-Andrea I."/>
            <person name="Stams A.J.M."/>
            <person name="De Vos W.M."/>
        </authorList>
    </citation>
    <scope>NUCLEOTIDE SEQUENCE [LARGE SCALE GENOMIC DNA]</scope>
    <source>
        <strain evidence="2 3">YI</strain>
    </source>
</reference>
<feature type="domain" description="G" evidence="1">
    <location>
        <begin position="27"/>
        <end position="147"/>
    </location>
</feature>
<accession>A0A4P9C5S7</accession>
<sequence>MSDIKVKNFDFQRELEKVAAGIRKPNILICGATGAGKSTVVNWIFGKNVAATGTGRPLTRGITEYSSEETSVNLFDTEGYEIGEEKISAYRDNVEKWIEERREGGLAGQIHEAWYCISAANKRVTDMDISVVQTLLEKNIPTVVVLTQLDCVDYEEYREMFRAVTENCNVHCFATSAHEDQYIQEVMEPYIEWEALIDWAIRELDDSLKEGFIGSLAGHVQKKQELVTKKIIPIYTTAAAGVAATPIPFSDAVLLEPIQVSMAMHILRTYGLDKVSEELISFVGSLVVTQAGRMLAQSLTAGVLKMIPGVGTAAGIAVNTVVASTFTAAIGAALSQSCANYSKAVFEGSKPQSYPEFFDSAILSGFVESWLKEHKNGKDT</sequence>
<proteinExistence type="predicted"/>
<dbReference type="GO" id="GO:0005525">
    <property type="term" value="F:GTP binding"/>
    <property type="evidence" value="ECO:0007669"/>
    <property type="project" value="InterPro"/>
</dbReference>
<organism evidence="2 3">
    <name type="scientific">Eubacterium maltosivorans</name>
    <dbReference type="NCBI Taxonomy" id="2041044"/>
    <lineage>
        <taxon>Bacteria</taxon>
        <taxon>Bacillati</taxon>
        <taxon>Bacillota</taxon>
        <taxon>Clostridia</taxon>
        <taxon>Eubacteriales</taxon>
        <taxon>Eubacteriaceae</taxon>
        <taxon>Eubacterium</taxon>
    </lineage>
</organism>